<dbReference type="AlphaFoldDB" id="A0A2T2N4Y6"/>
<keyword evidence="2" id="KW-1185">Reference proteome</keyword>
<sequence length="243" mass="28265">MSTYVSMDVPGDSNAANVSNDMWTKDLDMECVQTMNILSIMDEIDLSPDPRVPRIFIVGAYIQKLIAPFAPKGYSPTPERLVGYISKCALELESNIQIREVLMATIKSIRLQTDESLYTDSFEDKWSIALLNWLHRPVNVLHNGKWKQGTLVWYEIFPESILVAVRIRSKIHEISFRMLGLYSDFISPQQEPETSVSERLVEVQDAVDRIENTVGTIKSQHEKKRNWWKFWNRKRDIRKGIMW</sequence>
<proteinExistence type="predicted"/>
<evidence type="ECO:0000313" key="2">
    <source>
        <dbReference type="Proteomes" id="UP000240883"/>
    </source>
</evidence>
<evidence type="ECO:0000313" key="1">
    <source>
        <dbReference type="EMBL" id="PSN60493.1"/>
    </source>
</evidence>
<dbReference type="EMBL" id="KZ678148">
    <property type="protein sequence ID" value="PSN60493.1"/>
    <property type="molecule type" value="Genomic_DNA"/>
</dbReference>
<gene>
    <name evidence="1" type="ORF">BS50DRAFT_681420</name>
</gene>
<organism evidence="1 2">
    <name type="scientific">Corynespora cassiicola Philippines</name>
    <dbReference type="NCBI Taxonomy" id="1448308"/>
    <lineage>
        <taxon>Eukaryota</taxon>
        <taxon>Fungi</taxon>
        <taxon>Dikarya</taxon>
        <taxon>Ascomycota</taxon>
        <taxon>Pezizomycotina</taxon>
        <taxon>Dothideomycetes</taxon>
        <taxon>Pleosporomycetidae</taxon>
        <taxon>Pleosporales</taxon>
        <taxon>Corynesporascaceae</taxon>
        <taxon>Corynespora</taxon>
    </lineage>
</organism>
<name>A0A2T2N4Y6_CORCC</name>
<accession>A0A2T2N4Y6</accession>
<dbReference type="Proteomes" id="UP000240883">
    <property type="component" value="Unassembled WGS sequence"/>
</dbReference>
<protein>
    <submittedName>
        <fullName evidence="1">Uncharacterized protein</fullName>
    </submittedName>
</protein>
<reference evidence="1 2" key="1">
    <citation type="journal article" date="2018" name="Front. Microbiol.">
        <title>Genome-Wide Analysis of Corynespora cassiicola Leaf Fall Disease Putative Effectors.</title>
        <authorList>
            <person name="Lopez D."/>
            <person name="Ribeiro S."/>
            <person name="Label P."/>
            <person name="Fumanal B."/>
            <person name="Venisse J.S."/>
            <person name="Kohler A."/>
            <person name="de Oliveira R.R."/>
            <person name="Labutti K."/>
            <person name="Lipzen A."/>
            <person name="Lail K."/>
            <person name="Bauer D."/>
            <person name="Ohm R.A."/>
            <person name="Barry K.W."/>
            <person name="Spatafora J."/>
            <person name="Grigoriev I.V."/>
            <person name="Martin F.M."/>
            <person name="Pujade-Renaud V."/>
        </authorList>
    </citation>
    <scope>NUCLEOTIDE SEQUENCE [LARGE SCALE GENOMIC DNA]</scope>
    <source>
        <strain evidence="1 2">Philippines</strain>
    </source>
</reference>